<dbReference type="GO" id="GO:0003723">
    <property type="term" value="F:RNA binding"/>
    <property type="evidence" value="ECO:0007669"/>
    <property type="project" value="UniProtKB-KW"/>
</dbReference>
<dbReference type="Pfam" id="PF13234">
    <property type="entry name" value="MTR4_beta-barrel"/>
    <property type="match status" value="1"/>
</dbReference>
<evidence type="ECO:0000259" key="9">
    <source>
        <dbReference type="PROSITE" id="PS51192"/>
    </source>
</evidence>
<keyword evidence="4" id="KW-0378">Hydrolase</keyword>
<dbReference type="InterPro" id="IPR012961">
    <property type="entry name" value="Ski2/MTR4_C"/>
</dbReference>
<evidence type="ECO:0000256" key="1">
    <source>
        <dbReference type="ARBA" id="ARBA00004496"/>
    </source>
</evidence>
<sequence>MARLPDVDAAFAAEVPHPARTFPFALDSFQKEAAYRLERNECVFVAAHTSAGKTVVAEYAFALASKHCTRAIYTSPIKTISNQKFRDFTKDGFDVGLLTGDVSIRPEAPCLIMTTEILRSMLYRGADLIRDVEWVIFDEVHYVNDAERGVVWEEVIIMLPEHVGLVLLSATVPNVWEFADWVGRTKRKKVYVTGTTRRPVPLEHMLYFGGDSEEDFYKVGEREAFLPAGYKKAADALNKSKKKPPGGAGAAPQGGPGAVAAAGARGRDKSVWTELIRNLERRDLLPMVVFAFSKRRCDTMVDSLTGLDLTGGAEKHEIHVFCERCLSRLSPPDRKLPQVLRVRELLRRGLGVHHAGLLPIVKEIVEMLFCRGLLKVLFSTETFAMGVNAPARSVCFQDLRKHDGSEFRGILPGEYTQMAGRAGRRGLDPVGTVIIAAWDNFPTESVVRNLLAGKATKLQSQFRLTFGMILNLMRVEDLRVEDMLARSFAEFHAQRGVMDKRAGLALDVAALKRVNHLAAEEEASDIVGWAAAEAHEHASAAVRHAAAEVRAAVLTSKGGIAAMTAGRVLLIAGGGGDIDKHGALLRIKGGKRGGGGSEDARIEGPMPPSLPWRLSSAGMDYLVRAVPFDSVLAITEAKIPVEQGALLEAPTDGSSPPPAAAAAAARALSALEKTLSNGSPAALHPVKDLKLADVAAVELCHEHSRLVSRLPPLPPLRAWHALLDARRELQKRVDDAEYNLSDANLQQMPDFETRVQVLQTMGYLDEDRTVTLKGRVACEIATGDELVGTEIIFDGVLRDLPPEEAVAVLAALVFQEKNASAPELHGSLLEACERSKELAFLAGEEQLKKGLAIAPDEYVTTTLRFGLTEVVNEWAKGTLFSDICTITDVQEGSIVRTIVRLDEMCRDVRNAARIMGDSALYEKMEQASAAIKRDIVFSASLYVAGA</sequence>
<dbReference type="STRING" id="564608.C1MTN4"/>
<dbReference type="Gene3D" id="1.10.3380.30">
    <property type="match status" value="2"/>
</dbReference>
<protein>
    <submittedName>
        <fullName evidence="11">Predicted protein</fullName>
    </submittedName>
</protein>
<reference evidence="11 12" key="1">
    <citation type="journal article" date="2009" name="Science">
        <title>Green evolution and dynamic adaptations revealed by genomes of the marine picoeukaryotes Micromonas.</title>
        <authorList>
            <person name="Worden A.Z."/>
            <person name="Lee J.H."/>
            <person name="Mock T."/>
            <person name="Rouze P."/>
            <person name="Simmons M.P."/>
            <person name="Aerts A.L."/>
            <person name="Allen A.E."/>
            <person name="Cuvelier M.L."/>
            <person name="Derelle E."/>
            <person name="Everett M.V."/>
            <person name="Foulon E."/>
            <person name="Grimwood J."/>
            <person name="Gundlach H."/>
            <person name="Henrissat B."/>
            <person name="Napoli C."/>
            <person name="McDonald S.M."/>
            <person name="Parker M.S."/>
            <person name="Rombauts S."/>
            <person name="Salamov A."/>
            <person name="Von Dassow P."/>
            <person name="Badger J.H."/>
            <person name="Coutinho P.M."/>
            <person name="Demir E."/>
            <person name="Dubchak I."/>
            <person name="Gentemann C."/>
            <person name="Eikrem W."/>
            <person name="Gready J.E."/>
            <person name="John U."/>
            <person name="Lanier W."/>
            <person name="Lindquist E.A."/>
            <person name="Lucas S."/>
            <person name="Mayer K.F."/>
            <person name="Moreau H."/>
            <person name="Not F."/>
            <person name="Otillar R."/>
            <person name="Panaud O."/>
            <person name="Pangilinan J."/>
            <person name="Paulsen I."/>
            <person name="Piegu B."/>
            <person name="Poliakov A."/>
            <person name="Robbens S."/>
            <person name="Schmutz J."/>
            <person name="Toulza E."/>
            <person name="Wyss T."/>
            <person name="Zelensky A."/>
            <person name="Zhou K."/>
            <person name="Armbrust E.V."/>
            <person name="Bhattacharya D."/>
            <person name="Goodenough U.W."/>
            <person name="Van de Peer Y."/>
            <person name="Grigoriev I.V."/>
        </authorList>
    </citation>
    <scope>NUCLEOTIDE SEQUENCE [LARGE SCALE GENOMIC DNA]</scope>
    <source>
        <strain evidence="11 12">CCMP1545</strain>
    </source>
</reference>
<dbReference type="InterPro" id="IPR001650">
    <property type="entry name" value="Helicase_C-like"/>
</dbReference>
<evidence type="ECO:0000256" key="5">
    <source>
        <dbReference type="ARBA" id="ARBA00022806"/>
    </source>
</evidence>
<dbReference type="PIRSF" id="PIRSF005198">
    <property type="entry name" value="Antiviral_helicase_SKI2"/>
    <property type="match status" value="1"/>
</dbReference>
<dbReference type="GO" id="GO:0005524">
    <property type="term" value="F:ATP binding"/>
    <property type="evidence" value="ECO:0007669"/>
    <property type="project" value="UniProtKB-KW"/>
</dbReference>
<dbReference type="SMART" id="SM00487">
    <property type="entry name" value="DEXDc"/>
    <property type="match status" value="1"/>
</dbReference>
<dbReference type="Proteomes" id="UP000001876">
    <property type="component" value="Unassembled WGS sequence"/>
</dbReference>
<dbReference type="OrthoDB" id="64767at2759"/>
<gene>
    <name evidence="11" type="ORF">MICPUCDRAFT_44314</name>
</gene>
<dbReference type="InterPro" id="IPR011545">
    <property type="entry name" value="DEAD/DEAH_box_helicase_dom"/>
</dbReference>
<keyword evidence="6" id="KW-0067">ATP-binding</keyword>
<name>C1MTN4_MICPC</name>
<keyword evidence="12" id="KW-1185">Reference proteome</keyword>
<organism evidence="12">
    <name type="scientific">Micromonas pusilla (strain CCMP1545)</name>
    <name type="common">Picoplanktonic green alga</name>
    <dbReference type="NCBI Taxonomy" id="564608"/>
    <lineage>
        <taxon>Eukaryota</taxon>
        <taxon>Viridiplantae</taxon>
        <taxon>Chlorophyta</taxon>
        <taxon>Mamiellophyceae</taxon>
        <taxon>Mamiellales</taxon>
        <taxon>Mamiellaceae</taxon>
        <taxon>Micromonas</taxon>
    </lineage>
</organism>
<dbReference type="PROSITE" id="PS51194">
    <property type="entry name" value="HELICASE_CTER"/>
    <property type="match status" value="1"/>
</dbReference>
<dbReference type="Gene3D" id="3.40.50.300">
    <property type="entry name" value="P-loop containing nucleotide triphosphate hydrolases"/>
    <property type="match status" value="2"/>
</dbReference>
<dbReference type="eggNOG" id="KOG0947">
    <property type="taxonomic scope" value="Eukaryota"/>
</dbReference>
<dbReference type="InterPro" id="IPR014001">
    <property type="entry name" value="Helicase_ATP-bd"/>
</dbReference>
<evidence type="ECO:0000259" key="10">
    <source>
        <dbReference type="PROSITE" id="PS51194"/>
    </source>
</evidence>
<keyword evidence="7" id="KW-0694">RNA-binding</keyword>
<feature type="compositionally biased region" description="Gly residues" evidence="8">
    <location>
        <begin position="246"/>
        <end position="257"/>
    </location>
</feature>
<evidence type="ECO:0000256" key="3">
    <source>
        <dbReference type="ARBA" id="ARBA00022741"/>
    </source>
</evidence>
<evidence type="ECO:0000256" key="6">
    <source>
        <dbReference type="ARBA" id="ARBA00022840"/>
    </source>
</evidence>
<evidence type="ECO:0000256" key="8">
    <source>
        <dbReference type="SAM" id="MobiDB-lite"/>
    </source>
</evidence>
<dbReference type="GO" id="GO:0070478">
    <property type="term" value="P:nuclear-transcribed mRNA catabolic process, 3'-5' exonucleolytic nonsense-mediated decay"/>
    <property type="evidence" value="ECO:0007669"/>
    <property type="project" value="TreeGrafter"/>
</dbReference>
<evidence type="ECO:0000256" key="2">
    <source>
        <dbReference type="ARBA" id="ARBA00022490"/>
    </source>
</evidence>
<dbReference type="InterPro" id="IPR050699">
    <property type="entry name" value="RNA-DNA_Helicase"/>
</dbReference>
<feature type="region of interest" description="Disordered" evidence="8">
    <location>
        <begin position="238"/>
        <end position="263"/>
    </location>
</feature>
<dbReference type="PANTHER" id="PTHR12131">
    <property type="entry name" value="ATP-DEPENDENT RNA AND DNA HELICASE"/>
    <property type="match status" value="1"/>
</dbReference>
<feature type="domain" description="Helicase C-terminal" evidence="10">
    <location>
        <begin position="271"/>
        <end position="473"/>
    </location>
</feature>
<comment type="subcellular location">
    <subcellularLocation>
        <location evidence="1">Cytoplasm</location>
    </subcellularLocation>
</comment>
<dbReference type="Pfam" id="PF08148">
    <property type="entry name" value="DSHCT"/>
    <property type="match status" value="1"/>
</dbReference>
<evidence type="ECO:0000313" key="12">
    <source>
        <dbReference type="Proteomes" id="UP000001876"/>
    </source>
</evidence>
<dbReference type="GO" id="GO:0016787">
    <property type="term" value="F:hydrolase activity"/>
    <property type="evidence" value="ECO:0007669"/>
    <property type="project" value="UniProtKB-KW"/>
</dbReference>
<evidence type="ECO:0000256" key="7">
    <source>
        <dbReference type="ARBA" id="ARBA00022884"/>
    </source>
</evidence>
<dbReference type="GO" id="GO:0003724">
    <property type="term" value="F:RNA helicase activity"/>
    <property type="evidence" value="ECO:0007669"/>
    <property type="project" value="InterPro"/>
</dbReference>
<evidence type="ECO:0000256" key="4">
    <source>
        <dbReference type="ARBA" id="ARBA00022801"/>
    </source>
</evidence>
<dbReference type="FunFam" id="3.40.50.300:FF:000447">
    <property type="entry name" value="helicase SKI2W isoform X2"/>
    <property type="match status" value="1"/>
</dbReference>
<accession>C1MTN4</accession>
<dbReference type="FunFam" id="1.10.3380.30:FF:000001">
    <property type="entry name" value="Ski2 ATP-dependent RNA helicase"/>
    <property type="match status" value="1"/>
</dbReference>
<dbReference type="GeneID" id="9683963"/>
<dbReference type="InterPro" id="IPR016438">
    <property type="entry name" value="SKI2-like"/>
</dbReference>
<dbReference type="KEGG" id="mpp:MICPUCDRAFT_44314"/>
<dbReference type="GO" id="GO:0055087">
    <property type="term" value="C:Ski complex"/>
    <property type="evidence" value="ECO:0007669"/>
    <property type="project" value="TreeGrafter"/>
</dbReference>
<keyword evidence="2" id="KW-0963">Cytoplasm</keyword>
<dbReference type="FunFam" id="3.40.50.300:FF:000354">
    <property type="entry name" value="ATP-dependent RNA helicase SKI2"/>
    <property type="match status" value="1"/>
</dbReference>
<dbReference type="Pfam" id="PF00270">
    <property type="entry name" value="DEAD"/>
    <property type="match status" value="1"/>
</dbReference>
<feature type="domain" description="Helicase ATP-binding" evidence="9">
    <location>
        <begin position="34"/>
        <end position="190"/>
    </location>
</feature>
<dbReference type="SMART" id="SM00490">
    <property type="entry name" value="HELICc"/>
    <property type="match status" value="1"/>
</dbReference>
<keyword evidence="3" id="KW-0547">Nucleotide-binding</keyword>
<dbReference type="CDD" id="cd18795">
    <property type="entry name" value="SF2_C_Ski2"/>
    <property type="match status" value="1"/>
</dbReference>
<keyword evidence="5" id="KW-0347">Helicase</keyword>
<dbReference type="SMART" id="SM01142">
    <property type="entry name" value="DSHCT"/>
    <property type="match status" value="1"/>
</dbReference>
<dbReference type="PANTHER" id="PTHR12131:SF24">
    <property type="entry name" value="DEXH-BOX ATP-DEPENDENT RNA HELICASE DEXH11"/>
    <property type="match status" value="1"/>
</dbReference>
<dbReference type="EMBL" id="GG663739">
    <property type="protein sequence ID" value="EEH57345.1"/>
    <property type="molecule type" value="Genomic_DNA"/>
</dbReference>
<proteinExistence type="predicted"/>
<evidence type="ECO:0000313" key="11">
    <source>
        <dbReference type="EMBL" id="EEH57345.1"/>
    </source>
</evidence>
<dbReference type="RefSeq" id="XP_003058890.1">
    <property type="nucleotide sequence ID" value="XM_003058844.1"/>
</dbReference>
<dbReference type="AlphaFoldDB" id="C1MTN4"/>
<dbReference type="InterPro" id="IPR027417">
    <property type="entry name" value="P-loop_NTPase"/>
</dbReference>
<dbReference type="SUPFAM" id="SSF52540">
    <property type="entry name" value="P-loop containing nucleoside triphosphate hydrolases"/>
    <property type="match status" value="1"/>
</dbReference>
<dbReference type="PROSITE" id="PS51192">
    <property type="entry name" value="HELICASE_ATP_BIND_1"/>
    <property type="match status" value="1"/>
</dbReference>
<dbReference type="InterPro" id="IPR025696">
    <property type="entry name" value="Beta-barrel_MTR4"/>
</dbReference>